<dbReference type="Proteomes" id="UP000010074">
    <property type="component" value="Chromosome"/>
</dbReference>
<dbReference type="HOGENOM" id="CLU_1140822_0_0_7"/>
<dbReference type="Gene3D" id="3.10.450.50">
    <property type="match status" value="1"/>
</dbReference>
<sequence>MDRRTFLKNAGIAAAAGTAMSVNGNAFAMARKPTPPTGNDYRKYLQAKDISKTTLSAMKKIQREEILDLALKRIPTPDRVEQIFETVMTHIVAEEQNDVEMTMSTMIENPVFEDVAAGAIIQGHKNIAADYAGRFNSFPSMKRTITNFMVDAQGVWVELIWEGYQRDSVKGVKPPKNVEKFVLPVAAYFDVNEQGLISRETAYYDQYLGLVNLDILPDVINNKALLLLVNPGLVTRLDRKGYR</sequence>
<dbReference type="NCBIfam" id="TIGR01409">
    <property type="entry name" value="TAT_signal_seq"/>
    <property type="match status" value="1"/>
</dbReference>
<evidence type="ECO:0000313" key="2">
    <source>
        <dbReference type="EMBL" id="AFY00821.1"/>
    </source>
</evidence>
<dbReference type="InterPro" id="IPR019546">
    <property type="entry name" value="TAT_signal_bac_arc"/>
</dbReference>
<dbReference type="KEGG" id="bbat:Bdt_1121"/>
<dbReference type="SUPFAM" id="SSF54427">
    <property type="entry name" value="NTF2-like"/>
    <property type="match status" value="1"/>
</dbReference>
<dbReference type="InterPro" id="IPR032710">
    <property type="entry name" value="NTF2-like_dom_sf"/>
</dbReference>
<proteinExistence type="predicted"/>
<dbReference type="Pfam" id="PF12680">
    <property type="entry name" value="SnoaL_2"/>
    <property type="match status" value="1"/>
</dbReference>
<dbReference type="PROSITE" id="PS51318">
    <property type="entry name" value="TAT"/>
    <property type="match status" value="1"/>
</dbReference>
<evidence type="ECO:0000313" key="3">
    <source>
        <dbReference type="Proteomes" id="UP000010074"/>
    </source>
</evidence>
<accession>K7YM12</accession>
<evidence type="ECO:0000259" key="1">
    <source>
        <dbReference type="Pfam" id="PF12680"/>
    </source>
</evidence>
<name>K7YM12_BDEBC</name>
<dbReference type="RefSeq" id="WP_015090287.1">
    <property type="nucleotide sequence ID" value="NC_019567.1"/>
</dbReference>
<organism evidence="2 3">
    <name type="scientific">Bdellovibrio bacteriovorus str. Tiberius</name>
    <dbReference type="NCBI Taxonomy" id="1069642"/>
    <lineage>
        <taxon>Bacteria</taxon>
        <taxon>Pseudomonadati</taxon>
        <taxon>Bdellovibrionota</taxon>
        <taxon>Bdellovibrionia</taxon>
        <taxon>Bdellovibrionales</taxon>
        <taxon>Pseudobdellovibrionaceae</taxon>
        <taxon>Bdellovibrio</taxon>
    </lineage>
</organism>
<reference evidence="2 3" key="1">
    <citation type="journal article" date="2012" name="BMC Genomics">
        <title>Genome analysis of a simultaneously predatory and prey-independent, novel Bdellovibrio bacteriovorus from the River Tiber, supports in silico predictions of both ancient and recent lateral gene transfer from diverse bacteria.</title>
        <authorList>
            <person name="Hobley L."/>
            <person name="Lerner T.R."/>
            <person name="Williams L.E."/>
            <person name="Lambert C."/>
            <person name="Till R."/>
            <person name="Milner D.S."/>
            <person name="Basford S.M."/>
            <person name="Capeness M.J."/>
            <person name="Fenton A.K."/>
            <person name="Atterbury R.J."/>
            <person name="Harris M.A."/>
            <person name="Sockett R.E."/>
        </authorList>
    </citation>
    <scope>NUCLEOTIDE SEQUENCE [LARGE SCALE GENOMIC DNA]</scope>
    <source>
        <strain evidence="2 3">Tiberius</strain>
    </source>
</reference>
<dbReference type="AlphaFoldDB" id="K7YM12"/>
<dbReference type="InterPro" id="IPR037401">
    <property type="entry name" value="SnoaL-like"/>
</dbReference>
<protein>
    <recommendedName>
        <fullName evidence="1">SnoaL-like domain-containing protein</fullName>
    </recommendedName>
</protein>
<gene>
    <name evidence="2" type="ORF">Bdt_1121</name>
</gene>
<feature type="domain" description="SnoaL-like" evidence="1">
    <location>
        <begin position="93"/>
        <end position="199"/>
    </location>
</feature>
<dbReference type="InterPro" id="IPR006311">
    <property type="entry name" value="TAT_signal"/>
</dbReference>
<dbReference type="PATRIC" id="fig|1069642.3.peg.1107"/>
<dbReference type="EMBL" id="CP002930">
    <property type="protein sequence ID" value="AFY00821.1"/>
    <property type="molecule type" value="Genomic_DNA"/>
</dbReference>